<protein>
    <recommendedName>
        <fullName evidence="7">Citrate transporter-like domain-containing protein</fullName>
    </recommendedName>
</protein>
<keyword evidence="9" id="KW-1185">Reference proteome</keyword>
<dbReference type="Proteomes" id="UP001153365">
    <property type="component" value="Unassembled WGS sequence"/>
</dbReference>
<proteinExistence type="predicted"/>
<sequence length="154" mass="16897">VPLLAIFLRVIKDNHDQRVDSVKATSYLFGHMLSPTIFLLIIAFTLAAVLSKHKIDKIIASKMLGLSGNKPRTILLSYMAVTCFSSMWISNVAAPVLSYSLAQPYSRSLVLGIALAANLGGQVTPILSPQNLIGLEYLNPQPSWFVWFLISIPI</sequence>
<evidence type="ECO:0000256" key="3">
    <source>
        <dbReference type="ARBA" id="ARBA00022692"/>
    </source>
</evidence>
<dbReference type="EMBL" id="CALTRL010002772">
    <property type="protein sequence ID" value="CAH7676653.1"/>
    <property type="molecule type" value="Genomic_DNA"/>
</dbReference>
<name>A0AAV0B379_PHAPC</name>
<evidence type="ECO:0000256" key="2">
    <source>
        <dbReference type="ARBA" id="ARBA00022448"/>
    </source>
</evidence>
<organism evidence="8 9">
    <name type="scientific">Phakopsora pachyrhizi</name>
    <name type="common">Asian soybean rust disease fungus</name>
    <dbReference type="NCBI Taxonomy" id="170000"/>
    <lineage>
        <taxon>Eukaryota</taxon>
        <taxon>Fungi</taxon>
        <taxon>Dikarya</taxon>
        <taxon>Basidiomycota</taxon>
        <taxon>Pucciniomycotina</taxon>
        <taxon>Pucciniomycetes</taxon>
        <taxon>Pucciniales</taxon>
        <taxon>Phakopsoraceae</taxon>
        <taxon>Phakopsora</taxon>
    </lineage>
</organism>
<keyword evidence="4 6" id="KW-1133">Transmembrane helix</keyword>
<dbReference type="GO" id="GO:0005315">
    <property type="term" value="F:phosphate transmembrane transporter activity"/>
    <property type="evidence" value="ECO:0007669"/>
    <property type="project" value="TreeGrafter"/>
</dbReference>
<evidence type="ECO:0000256" key="1">
    <source>
        <dbReference type="ARBA" id="ARBA00004141"/>
    </source>
</evidence>
<evidence type="ECO:0000313" key="8">
    <source>
        <dbReference type="EMBL" id="CAH7676653.1"/>
    </source>
</evidence>
<accession>A0AAV0B379</accession>
<feature type="non-terminal residue" evidence="8">
    <location>
        <position position="1"/>
    </location>
</feature>
<dbReference type="GO" id="GO:0006797">
    <property type="term" value="P:polyphosphate metabolic process"/>
    <property type="evidence" value="ECO:0007669"/>
    <property type="project" value="TreeGrafter"/>
</dbReference>
<dbReference type="Pfam" id="PF03600">
    <property type="entry name" value="CitMHS"/>
    <property type="match status" value="1"/>
</dbReference>
<evidence type="ECO:0000256" key="4">
    <source>
        <dbReference type="ARBA" id="ARBA00022989"/>
    </source>
</evidence>
<comment type="subcellular location">
    <subcellularLocation>
        <location evidence="1">Membrane</location>
        <topology evidence="1">Multi-pass membrane protein</topology>
    </subcellularLocation>
</comment>
<feature type="transmembrane region" description="Helical" evidence="6">
    <location>
        <begin position="71"/>
        <end position="89"/>
    </location>
</feature>
<gene>
    <name evidence="8" type="ORF">PPACK8108_LOCUS11815</name>
</gene>
<feature type="domain" description="Citrate transporter-like" evidence="7">
    <location>
        <begin position="28"/>
        <end position="147"/>
    </location>
</feature>
<dbReference type="PANTHER" id="PTHR10283">
    <property type="entry name" value="SOLUTE CARRIER FAMILY 13 MEMBER"/>
    <property type="match status" value="1"/>
</dbReference>
<reference evidence="8" key="1">
    <citation type="submission" date="2022-06" db="EMBL/GenBank/DDBJ databases">
        <authorList>
            <consortium name="SYNGENTA / RWTH Aachen University"/>
        </authorList>
    </citation>
    <scope>NUCLEOTIDE SEQUENCE</scope>
</reference>
<evidence type="ECO:0000259" key="7">
    <source>
        <dbReference type="Pfam" id="PF03600"/>
    </source>
</evidence>
<dbReference type="GO" id="GO:0006817">
    <property type="term" value="P:phosphate ion transport"/>
    <property type="evidence" value="ECO:0007669"/>
    <property type="project" value="TreeGrafter"/>
</dbReference>
<feature type="transmembrane region" description="Helical" evidence="6">
    <location>
        <begin position="28"/>
        <end position="50"/>
    </location>
</feature>
<dbReference type="GO" id="GO:0005886">
    <property type="term" value="C:plasma membrane"/>
    <property type="evidence" value="ECO:0007669"/>
    <property type="project" value="TreeGrafter"/>
</dbReference>
<evidence type="ECO:0000256" key="6">
    <source>
        <dbReference type="SAM" id="Phobius"/>
    </source>
</evidence>
<comment type="caution">
    <text evidence="8">The sequence shown here is derived from an EMBL/GenBank/DDBJ whole genome shotgun (WGS) entry which is preliminary data.</text>
</comment>
<dbReference type="AlphaFoldDB" id="A0AAV0B379"/>
<dbReference type="PANTHER" id="PTHR10283:SF92">
    <property type="entry name" value="LOW-AFFINITY PHOSPHATE TRANSPORTER PHO91"/>
    <property type="match status" value="1"/>
</dbReference>
<dbReference type="InterPro" id="IPR004680">
    <property type="entry name" value="Cit_transptr-like_dom"/>
</dbReference>
<feature type="non-terminal residue" evidence="8">
    <location>
        <position position="154"/>
    </location>
</feature>
<keyword evidence="3 6" id="KW-0812">Transmembrane</keyword>
<keyword evidence="5 6" id="KW-0472">Membrane</keyword>
<evidence type="ECO:0000313" key="9">
    <source>
        <dbReference type="Proteomes" id="UP001153365"/>
    </source>
</evidence>
<keyword evidence="2" id="KW-0813">Transport</keyword>
<evidence type="ECO:0000256" key="5">
    <source>
        <dbReference type="ARBA" id="ARBA00023136"/>
    </source>
</evidence>